<dbReference type="Proteomes" id="UP001153069">
    <property type="component" value="Unassembled WGS sequence"/>
</dbReference>
<reference evidence="2" key="1">
    <citation type="submission" date="2020-06" db="EMBL/GenBank/DDBJ databases">
        <authorList>
            <consortium name="Plant Systems Biology data submission"/>
        </authorList>
    </citation>
    <scope>NUCLEOTIDE SEQUENCE</scope>
    <source>
        <strain evidence="2">D6</strain>
    </source>
</reference>
<evidence type="ECO:0000256" key="1">
    <source>
        <dbReference type="SAM" id="MobiDB-lite"/>
    </source>
</evidence>
<evidence type="ECO:0000313" key="3">
    <source>
        <dbReference type="Proteomes" id="UP001153069"/>
    </source>
</evidence>
<evidence type="ECO:0000313" key="2">
    <source>
        <dbReference type="EMBL" id="CAB9521122.1"/>
    </source>
</evidence>
<comment type="caution">
    <text evidence="2">The sequence shown here is derived from an EMBL/GenBank/DDBJ whole genome shotgun (WGS) entry which is preliminary data.</text>
</comment>
<accession>A0A9N8EGJ3</accession>
<feature type="compositionally biased region" description="Gly residues" evidence="1">
    <location>
        <begin position="10"/>
        <end position="28"/>
    </location>
</feature>
<sequence>MPGRKTLTGTAGGHNVGHGVGGSRGASGRGASSRGASGRGGASGHGGGRGGGRGGGPGSGRGGGRGRQTSQQTNITQRLRVSTPDPMWMAFWEYNIKYERYHGPIERPSYADLLLHTMSLPALISGFDDDDALLPMDHGHIQELRKRLLDKDDWNWKMPKVLLNRIRDSESRLVGAMFGSTKNGWDALIKKHVKNASFVLVHQNKSVRVVSADLWGVHFGIGHNIGRIVWVLNDELNKQEAAQKTVATIKGEGYFPESCQSSH</sequence>
<feature type="compositionally biased region" description="Polar residues" evidence="1">
    <location>
        <begin position="68"/>
        <end position="80"/>
    </location>
</feature>
<organism evidence="2 3">
    <name type="scientific">Seminavis robusta</name>
    <dbReference type="NCBI Taxonomy" id="568900"/>
    <lineage>
        <taxon>Eukaryota</taxon>
        <taxon>Sar</taxon>
        <taxon>Stramenopiles</taxon>
        <taxon>Ochrophyta</taxon>
        <taxon>Bacillariophyta</taxon>
        <taxon>Bacillariophyceae</taxon>
        <taxon>Bacillariophycidae</taxon>
        <taxon>Naviculales</taxon>
        <taxon>Naviculaceae</taxon>
        <taxon>Seminavis</taxon>
    </lineage>
</organism>
<protein>
    <submittedName>
        <fullName evidence="2">Uncharacterized protein</fullName>
    </submittedName>
</protein>
<proteinExistence type="predicted"/>
<dbReference type="AlphaFoldDB" id="A0A9N8EGJ3"/>
<feature type="compositionally biased region" description="Gly residues" evidence="1">
    <location>
        <begin position="37"/>
        <end position="66"/>
    </location>
</feature>
<name>A0A9N8EGJ3_9STRA</name>
<gene>
    <name evidence="2" type="ORF">SEMRO_1166_G248260.1</name>
</gene>
<feature type="region of interest" description="Disordered" evidence="1">
    <location>
        <begin position="1"/>
        <end position="80"/>
    </location>
</feature>
<dbReference type="EMBL" id="CAICTM010001164">
    <property type="protein sequence ID" value="CAB9521122.1"/>
    <property type="molecule type" value="Genomic_DNA"/>
</dbReference>
<keyword evidence="3" id="KW-1185">Reference proteome</keyword>